<proteinExistence type="predicted"/>
<protein>
    <submittedName>
        <fullName evidence="2">Uncharacterized protein</fullName>
    </submittedName>
</protein>
<accession>A0A516SGG7</accession>
<name>A0A516SGG7_9NEIS</name>
<dbReference type="Proteomes" id="UP000317550">
    <property type="component" value="Chromosome"/>
</dbReference>
<dbReference type="EMBL" id="CP041730">
    <property type="protein sequence ID" value="QDQ27118.1"/>
    <property type="molecule type" value="Genomic_DNA"/>
</dbReference>
<reference evidence="3" key="1">
    <citation type="submission" date="2019-07" db="EMBL/GenBank/DDBJ databases">
        <title>Chitinimonas sp. nov., isolated from Ny-Alesund, arctica soil.</title>
        <authorList>
            <person name="Xu Q."/>
            <person name="Peng F."/>
        </authorList>
    </citation>
    <scope>NUCLEOTIDE SEQUENCE [LARGE SCALE GENOMIC DNA]</scope>
    <source>
        <strain evidence="3">R3-44</strain>
    </source>
</reference>
<dbReference type="AlphaFoldDB" id="A0A516SGG7"/>
<keyword evidence="3" id="KW-1185">Reference proteome</keyword>
<evidence type="ECO:0000313" key="2">
    <source>
        <dbReference type="EMBL" id="QDQ27118.1"/>
    </source>
</evidence>
<keyword evidence="1" id="KW-0472">Membrane</keyword>
<organism evidence="2 3">
    <name type="scientific">Chitinimonas arctica</name>
    <dbReference type="NCBI Taxonomy" id="2594795"/>
    <lineage>
        <taxon>Bacteria</taxon>
        <taxon>Pseudomonadati</taxon>
        <taxon>Pseudomonadota</taxon>
        <taxon>Betaproteobacteria</taxon>
        <taxon>Neisseriales</taxon>
        <taxon>Chitinibacteraceae</taxon>
        <taxon>Chitinimonas</taxon>
    </lineage>
</organism>
<evidence type="ECO:0000256" key="1">
    <source>
        <dbReference type="SAM" id="Phobius"/>
    </source>
</evidence>
<keyword evidence="1" id="KW-0812">Transmembrane</keyword>
<feature type="transmembrane region" description="Helical" evidence="1">
    <location>
        <begin position="105"/>
        <end position="123"/>
    </location>
</feature>
<evidence type="ECO:0000313" key="3">
    <source>
        <dbReference type="Proteomes" id="UP000317550"/>
    </source>
</evidence>
<sequence length="143" mass="15434">MELATIDLEQQPLFNNDNLPGKGLERPTFSFPVAPPPPAPPPTEGTQLILAIKPHRGSKIVSNSKKRCFAFASLFVASTVLSGLDTAITVIHFNNAPFLTRGAEIATIGILAFTAAISAYKAYHARQQWLAGVAPPSYKYIRS</sequence>
<feature type="transmembrane region" description="Helical" evidence="1">
    <location>
        <begin position="68"/>
        <end position="93"/>
    </location>
</feature>
<keyword evidence="1" id="KW-1133">Transmembrane helix</keyword>
<dbReference type="KEGG" id="cari:FNU76_12510"/>
<dbReference type="RefSeq" id="WP_144278511.1">
    <property type="nucleotide sequence ID" value="NZ_CP041730.1"/>
</dbReference>
<gene>
    <name evidence="2" type="ORF">FNU76_12510</name>
</gene>